<keyword evidence="6" id="KW-1185">Reference proteome</keyword>
<protein>
    <recommendedName>
        <fullName evidence="4">HTH araC/xylS-type domain-containing protein</fullName>
    </recommendedName>
</protein>
<dbReference type="Gene3D" id="1.10.10.60">
    <property type="entry name" value="Homeodomain-like"/>
    <property type="match status" value="1"/>
</dbReference>
<evidence type="ECO:0000313" key="5">
    <source>
        <dbReference type="EMBL" id="MFC4624602.1"/>
    </source>
</evidence>
<dbReference type="EMBL" id="JBHSEL010000043">
    <property type="protein sequence ID" value="MFC4624602.1"/>
    <property type="molecule type" value="Genomic_DNA"/>
</dbReference>
<gene>
    <name evidence="5" type="ORF">ACFO1V_05085</name>
</gene>
<keyword evidence="2" id="KW-0238">DNA-binding</keyword>
<keyword evidence="1" id="KW-0805">Transcription regulation</keyword>
<evidence type="ECO:0000259" key="4">
    <source>
        <dbReference type="PROSITE" id="PS01124"/>
    </source>
</evidence>
<dbReference type="RefSeq" id="WP_380075067.1">
    <property type="nucleotide sequence ID" value="NZ_JBHSEL010000043.1"/>
</dbReference>
<accession>A0ABV9H2S3</accession>
<evidence type="ECO:0000256" key="3">
    <source>
        <dbReference type="ARBA" id="ARBA00023163"/>
    </source>
</evidence>
<evidence type="ECO:0000256" key="1">
    <source>
        <dbReference type="ARBA" id="ARBA00023015"/>
    </source>
</evidence>
<feature type="domain" description="HTH araC/xylS-type" evidence="4">
    <location>
        <begin position="171"/>
        <end position="271"/>
    </location>
</feature>
<dbReference type="PROSITE" id="PS01124">
    <property type="entry name" value="HTH_ARAC_FAMILY_2"/>
    <property type="match status" value="1"/>
</dbReference>
<dbReference type="PANTHER" id="PTHR46796">
    <property type="entry name" value="HTH-TYPE TRANSCRIPTIONAL ACTIVATOR RHAS-RELATED"/>
    <property type="match status" value="1"/>
</dbReference>
<dbReference type="SMART" id="SM00342">
    <property type="entry name" value="HTH_ARAC"/>
    <property type="match status" value="1"/>
</dbReference>
<dbReference type="InterPro" id="IPR050204">
    <property type="entry name" value="AraC_XylS_family_regulators"/>
</dbReference>
<reference evidence="6" key="1">
    <citation type="journal article" date="2019" name="Int. J. Syst. Evol. Microbiol.">
        <title>The Global Catalogue of Microorganisms (GCM) 10K type strain sequencing project: providing services to taxonomists for standard genome sequencing and annotation.</title>
        <authorList>
            <consortium name="The Broad Institute Genomics Platform"/>
            <consortium name="The Broad Institute Genome Sequencing Center for Infectious Disease"/>
            <person name="Wu L."/>
            <person name="Ma J."/>
        </authorList>
    </citation>
    <scope>NUCLEOTIDE SEQUENCE [LARGE SCALE GENOMIC DNA]</scope>
    <source>
        <strain evidence="6">CGMCC 1.15731</strain>
    </source>
</reference>
<organism evidence="5 6">
    <name type="scientific">Daeguia caeni</name>
    <dbReference type="NCBI Taxonomy" id="439612"/>
    <lineage>
        <taxon>Bacteria</taxon>
        <taxon>Pseudomonadati</taxon>
        <taxon>Pseudomonadota</taxon>
        <taxon>Alphaproteobacteria</taxon>
        <taxon>Hyphomicrobiales</taxon>
        <taxon>Brucellaceae</taxon>
        <taxon>Daeguia</taxon>
    </lineage>
</organism>
<dbReference type="InterPro" id="IPR018060">
    <property type="entry name" value="HTH_AraC"/>
</dbReference>
<evidence type="ECO:0000313" key="6">
    <source>
        <dbReference type="Proteomes" id="UP001596042"/>
    </source>
</evidence>
<name>A0ABV9H2S3_9HYPH</name>
<evidence type="ECO:0000256" key="2">
    <source>
        <dbReference type="ARBA" id="ARBA00023125"/>
    </source>
</evidence>
<dbReference type="PANTHER" id="PTHR46796:SF6">
    <property type="entry name" value="ARAC SUBFAMILY"/>
    <property type="match status" value="1"/>
</dbReference>
<comment type="caution">
    <text evidence="5">The sequence shown here is derived from an EMBL/GenBank/DDBJ whole genome shotgun (WGS) entry which is preliminary data.</text>
</comment>
<proteinExistence type="predicted"/>
<dbReference type="Proteomes" id="UP001596042">
    <property type="component" value="Unassembled WGS sequence"/>
</dbReference>
<keyword evidence="3" id="KW-0804">Transcription</keyword>
<sequence>MTGFARRQDEKAAINSSSVVGKISLTSQMARQMQNLIACSGLTSYVFVRVLTGRISGKLSGRPLNVEAGSVLVFDCSRVSQADVEVECELHLAIPKLDISYPLLSRLHGFVLKPDAESEIIFMLLDKLERDFPTISRVHMRDMKYAFTGAFISQLDHRLSELGQNRYTLVDTICDYINRHSNNPRLTVEHVMEQFNISRSHLYRLFSNRGGVKTYILNCRLENLYNDALNHHLHSRNLKQMAHYYGFDNPQVMKNMFVKKYGFDPRAGVPDGPRRFETRT</sequence>